<organism evidence="1">
    <name type="scientific">marine sediment metagenome</name>
    <dbReference type="NCBI Taxonomy" id="412755"/>
    <lineage>
        <taxon>unclassified sequences</taxon>
        <taxon>metagenomes</taxon>
        <taxon>ecological metagenomes</taxon>
    </lineage>
</organism>
<dbReference type="EMBL" id="BARS01042780">
    <property type="protein sequence ID" value="GAG32488.1"/>
    <property type="molecule type" value="Genomic_DNA"/>
</dbReference>
<reference evidence="1" key="1">
    <citation type="journal article" date="2014" name="Front. Microbiol.">
        <title>High frequency of phylogenetically diverse reductive dehalogenase-homologous genes in deep subseafloor sedimentary metagenomes.</title>
        <authorList>
            <person name="Kawai M."/>
            <person name="Futagami T."/>
            <person name="Toyoda A."/>
            <person name="Takaki Y."/>
            <person name="Nishi S."/>
            <person name="Hori S."/>
            <person name="Arai W."/>
            <person name="Tsubouchi T."/>
            <person name="Morono Y."/>
            <person name="Uchiyama I."/>
            <person name="Ito T."/>
            <person name="Fujiyama A."/>
            <person name="Inagaki F."/>
            <person name="Takami H."/>
        </authorList>
    </citation>
    <scope>NUCLEOTIDE SEQUENCE</scope>
    <source>
        <strain evidence="1">Expedition CK06-06</strain>
    </source>
</reference>
<dbReference type="AlphaFoldDB" id="X0X786"/>
<sequence>MGEGMANVHSRYENGQLIFWEAGQRQRIVDAIGPNVVKYINDFGGDQGIENWIETAVSAGSGTSSMMSRAETGGIIRLDAAGNDNDGYQIQKLAGFVATDNDPIYFGCRWEFSGAAATAIDVIIGLASEDTSAIAGLTDGIYFCMRDGAAT</sequence>
<protein>
    <submittedName>
        <fullName evidence="1">Uncharacterized protein</fullName>
    </submittedName>
</protein>
<evidence type="ECO:0000313" key="1">
    <source>
        <dbReference type="EMBL" id="GAG32488.1"/>
    </source>
</evidence>
<proteinExistence type="predicted"/>
<comment type="caution">
    <text evidence="1">The sequence shown here is derived from an EMBL/GenBank/DDBJ whole genome shotgun (WGS) entry which is preliminary data.</text>
</comment>
<gene>
    <name evidence="1" type="ORF">S01H1_64861</name>
</gene>
<feature type="non-terminal residue" evidence="1">
    <location>
        <position position="151"/>
    </location>
</feature>
<accession>X0X786</accession>
<name>X0X786_9ZZZZ</name>